<feature type="compositionally biased region" description="Low complexity" evidence="1">
    <location>
        <begin position="332"/>
        <end position="349"/>
    </location>
</feature>
<dbReference type="SUPFAM" id="SSF48452">
    <property type="entry name" value="TPR-like"/>
    <property type="match status" value="1"/>
</dbReference>
<feature type="domain" description="UBA" evidence="2">
    <location>
        <begin position="469"/>
        <end position="511"/>
    </location>
</feature>
<feature type="compositionally biased region" description="Basic and acidic residues" evidence="1">
    <location>
        <begin position="434"/>
        <end position="448"/>
    </location>
</feature>
<feature type="compositionally biased region" description="Low complexity" evidence="1">
    <location>
        <begin position="1018"/>
        <end position="1032"/>
    </location>
</feature>
<organism evidence="3">
    <name type="scientific">Psilocybe cubensis</name>
    <name type="common">Psychedelic mushroom</name>
    <name type="synonym">Stropharia cubensis</name>
    <dbReference type="NCBI Taxonomy" id="181762"/>
    <lineage>
        <taxon>Eukaryota</taxon>
        <taxon>Fungi</taxon>
        <taxon>Dikarya</taxon>
        <taxon>Basidiomycota</taxon>
        <taxon>Agaricomycotina</taxon>
        <taxon>Agaricomycetes</taxon>
        <taxon>Agaricomycetidae</taxon>
        <taxon>Agaricales</taxon>
        <taxon>Agaricineae</taxon>
        <taxon>Strophariaceae</taxon>
        <taxon>Psilocybe</taxon>
    </lineage>
</organism>
<feature type="region of interest" description="Disordered" evidence="1">
    <location>
        <begin position="510"/>
        <end position="579"/>
    </location>
</feature>
<evidence type="ECO:0000256" key="1">
    <source>
        <dbReference type="SAM" id="MobiDB-lite"/>
    </source>
</evidence>
<dbReference type="OrthoDB" id="1717591at2759"/>
<dbReference type="PROSITE" id="PS50030">
    <property type="entry name" value="UBA"/>
    <property type="match status" value="1"/>
</dbReference>
<sequence length="1153" mass="119018">MSDSFADLWSSSAPLSTKPKPQTLSSAASRQTSSANANYGANTGSKPDLFAMLSSSGSGTATPRYGGGMMGNTSSNGLSNGSRASNPPSRTMTPSSSAVLGAGAGAGVARTTSAAGTSISRTGSAAGATPGGVDAFSDLFSPSSSTISTSTAANKNMTLAARLAMEAEQKRVGAGSLGGGAGIGRSSSSAGAGSHAGASGSDAASTWAGLDSLAGGGSILKADPPASSSSTTARSKPNIDDADDWGLGDFGMAPPISAPVPPTTRRTTRTQTTAQSIAAAAAAAETSRESEKKQTTGVSLWDLDDFKDNTNDDSGFRSAQQNNGTSNARTYSPEPSSAAAANPPRSSKPLFFEDENDVGVASPDQDFDFGAREDLDDRDRVRDRGRGLLDFDEGEDDFGFGSSERRGGNANGNDSHRAGDEEDDILGMLSKPVEVVKARVEADGERQRLQPPRAQAPSNASSNRPRPSSPPPHVLGQIVEMGFSITQAKKALAGTKDGMDVQAALESLLGGGASGSRSGTPPPAPPVAAPAPAAAARARGPPKGQKERERERLEKQRLAAGAASSSSGASGSGISGSALNADNITEQADKLIAQASELGMNMFSKASAFWREGKERVVKAYEEREAGGGIAALAPGAKARGVGKSGVSGAGGRPKWMVDGPEHEGQDEEGFPRRVGKQKETSAFRDGWESDEDTRHDDAQRDRSETKVVAQQEQPEVEVDLFAPDVPSQPTSRGGQRQQGSSSSISTVSVRGPARPSPPAPSAQRARTPVPAPTRNLPTASPSALALALKHKTAGTEQFKLGQHAAAADSYGLALQALPDGHLLRVPLLTNRAIARLRIGEYKTAVADCERAVEGVVGRTIFASGAEDSEGGFGVDDPLADKPTKGKNKSTPPPVMHPSTIPPSILSAGRAKANDGGWAHPQGLGVDLLDQYVKAVKRAAEALEGREQWEQAGVWWGVLGRAAEGEAGAWVHERERKEAVSGGVRCRKMVDGPAAPARSASTMPAPKPQTPQTKRPSPKASAASVSSAPSKALRALQSNNAQAEADDAAKHALKDTVDARLSAWKAGKETNIRALLASLENVLWEGDVMRGLKMGMADLVSAAQVKKGYVKAIARVHPDKLNAGNSTLEQRMLANGVFGGLNEAWIAFQATQK</sequence>
<feature type="compositionally biased region" description="Pro residues" evidence="1">
    <location>
        <begin position="520"/>
        <end position="529"/>
    </location>
</feature>
<feature type="compositionally biased region" description="Basic and acidic residues" evidence="1">
    <location>
        <begin position="544"/>
        <end position="557"/>
    </location>
</feature>
<feature type="region of interest" description="Disordered" evidence="1">
    <location>
        <begin position="872"/>
        <end position="900"/>
    </location>
</feature>
<dbReference type="Gene3D" id="1.10.8.10">
    <property type="entry name" value="DNA helicase RuvA subunit, C-terminal domain"/>
    <property type="match status" value="1"/>
</dbReference>
<dbReference type="SUPFAM" id="SSF46565">
    <property type="entry name" value="Chaperone J-domain"/>
    <property type="match status" value="1"/>
</dbReference>
<feature type="region of interest" description="Disordered" evidence="1">
    <location>
        <begin position="987"/>
        <end position="1047"/>
    </location>
</feature>
<comment type="caution">
    <text evidence="3">The sequence shown here is derived from an EMBL/GenBank/DDBJ whole genome shotgun (WGS) entry which is preliminary data.</text>
</comment>
<feature type="region of interest" description="Disordered" evidence="1">
    <location>
        <begin position="638"/>
        <end position="779"/>
    </location>
</feature>
<dbReference type="GO" id="GO:0072583">
    <property type="term" value="P:clathrin-dependent endocytosis"/>
    <property type="evidence" value="ECO:0007669"/>
    <property type="project" value="TreeGrafter"/>
</dbReference>
<gene>
    <name evidence="3" type="ORF">JR316_004124</name>
</gene>
<feature type="compositionally biased region" description="Gly residues" evidence="1">
    <location>
        <begin position="643"/>
        <end position="652"/>
    </location>
</feature>
<feature type="region of interest" description="Disordered" evidence="1">
    <location>
        <begin position="1"/>
        <end position="128"/>
    </location>
</feature>
<feature type="compositionally biased region" description="Low complexity" evidence="1">
    <location>
        <begin position="263"/>
        <end position="285"/>
    </location>
</feature>
<dbReference type="Gene3D" id="1.10.287.110">
    <property type="entry name" value="DnaJ domain"/>
    <property type="match status" value="1"/>
</dbReference>
<evidence type="ECO:0000259" key="2">
    <source>
        <dbReference type="PROSITE" id="PS50030"/>
    </source>
</evidence>
<feature type="compositionally biased region" description="Low complexity" evidence="1">
    <location>
        <begin position="456"/>
        <end position="466"/>
    </location>
</feature>
<reference evidence="3" key="1">
    <citation type="submission" date="2021-02" db="EMBL/GenBank/DDBJ databases">
        <title>Psilocybe cubensis genome.</title>
        <authorList>
            <person name="Mckernan K.J."/>
            <person name="Crawford S."/>
            <person name="Trippe A."/>
            <person name="Kane L.T."/>
            <person name="Mclaughlin S."/>
        </authorList>
    </citation>
    <scope>NUCLEOTIDE SEQUENCE [LARGE SCALE GENOMIC DNA]</scope>
    <source>
        <strain evidence="3">MGC-MH-2018</strain>
    </source>
</reference>
<feature type="compositionally biased region" description="Low complexity" evidence="1">
    <location>
        <begin position="530"/>
        <end position="542"/>
    </location>
</feature>
<feature type="compositionally biased region" description="Polar residues" evidence="1">
    <location>
        <begin position="83"/>
        <end position="94"/>
    </location>
</feature>
<accession>A0A8H7Y6G9</accession>
<dbReference type="GO" id="GO:0030276">
    <property type="term" value="F:clathrin binding"/>
    <property type="evidence" value="ECO:0007669"/>
    <property type="project" value="TreeGrafter"/>
</dbReference>
<dbReference type="EMBL" id="JAFIQS010000003">
    <property type="protein sequence ID" value="KAG5172035.1"/>
    <property type="molecule type" value="Genomic_DNA"/>
</dbReference>
<evidence type="ECO:0000313" key="3">
    <source>
        <dbReference type="EMBL" id="KAG5172035.1"/>
    </source>
</evidence>
<protein>
    <recommendedName>
        <fullName evidence="2">UBA domain-containing protein</fullName>
    </recommendedName>
</protein>
<dbReference type="Gene3D" id="1.25.40.10">
    <property type="entry name" value="Tetratricopeptide repeat domain"/>
    <property type="match status" value="1"/>
</dbReference>
<dbReference type="PANTHER" id="PTHR23172">
    <property type="entry name" value="AUXILIN/CYCLIN G-ASSOCIATED KINASE-RELATED"/>
    <property type="match status" value="1"/>
</dbReference>
<dbReference type="SUPFAM" id="SSF46934">
    <property type="entry name" value="UBA-like"/>
    <property type="match status" value="1"/>
</dbReference>
<feature type="compositionally biased region" description="Low complexity" evidence="1">
    <location>
        <begin position="95"/>
        <end position="118"/>
    </location>
</feature>
<feature type="compositionally biased region" description="Basic and acidic residues" evidence="1">
    <location>
        <begin position="677"/>
        <end position="706"/>
    </location>
</feature>
<dbReference type="GO" id="GO:0005737">
    <property type="term" value="C:cytoplasm"/>
    <property type="evidence" value="ECO:0007669"/>
    <property type="project" value="TreeGrafter"/>
</dbReference>
<feature type="region of interest" description="Disordered" evidence="1">
    <location>
        <begin position="218"/>
        <end position="475"/>
    </location>
</feature>
<dbReference type="InterPro" id="IPR015940">
    <property type="entry name" value="UBA"/>
</dbReference>
<name>A0A8H7Y6G9_PSICU</name>
<dbReference type="InterPro" id="IPR011990">
    <property type="entry name" value="TPR-like_helical_dom_sf"/>
</dbReference>
<dbReference type="GO" id="GO:0072318">
    <property type="term" value="P:clathrin coat disassembly"/>
    <property type="evidence" value="ECO:0007669"/>
    <property type="project" value="TreeGrafter"/>
</dbReference>
<feature type="compositionally biased region" description="Polar residues" evidence="1">
    <location>
        <begin position="1"/>
        <end position="45"/>
    </location>
</feature>
<feature type="compositionally biased region" description="Low complexity" evidence="1">
    <location>
        <begin position="728"/>
        <end position="754"/>
    </location>
</feature>
<feature type="compositionally biased region" description="Low complexity" evidence="1">
    <location>
        <begin position="71"/>
        <end position="82"/>
    </location>
</feature>
<dbReference type="InterPro" id="IPR009060">
    <property type="entry name" value="UBA-like_sf"/>
</dbReference>
<dbReference type="PANTHER" id="PTHR23172:SF19">
    <property type="entry name" value="J DOMAIN-CONTAINING PROTEIN"/>
    <property type="match status" value="1"/>
</dbReference>
<feature type="compositionally biased region" description="Low complexity" evidence="1">
    <location>
        <begin position="224"/>
        <end position="233"/>
    </location>
</feature>
<feature type="compositionally biased region" description="Low complexity" evidence="1">
    <location>
        <begin position="558"/>
        <end position="569"/>
    </location>
</feature>
<proteinExistence type="predicted"/>
<feature type="compositionally biased region" description="Polar residues" evidence="1">
    <location>
        <begin position="317"/>
        <end position="330"/>
    </location>
</feature>
<dbReference type="InterPro" id="IPR036869">
    <property type="entry name" value="J_dom_sf"/>
</dbReference>
<dbReference type="AlphaFoldDB" id="A0A8H7Y6G9"/>
<feature type="compositionally biased region" description="Basic and acidic residues" evidence="1">
    <location>
        <begin position="369"/>
        <end position="389"/>
    </location>
</feature>
<feature type="region of interest" description="Disordered" evidence="1">
    <location>
        <begin position="184"/>
        <end position="204"/>
    </location>
</feature>
<dbReference type="GO" id="GO:0031982">
    <property type="term" value="C:vesicle"/>
    <property type="evidence" value="ECO:0007669"/>
    <property type="project" value="TreeGrafter"/>
</dbReference>